<comment type="caution">
    <text evidence="2">The sequence shown here is derived from an EMBL/GenBank/DDBJ whole genome shotgun (WGS) entry which is preliminary data.</text>
</comment>
<feature type="signal peptide" evidence="1">
    <location>
        <begin position="1"/>
        <end position="21"/>
    </location>
</feature>
<keyword evidence="2" id="KW-0614">Plasmid</keyword>
<proteinExistence type="predicted"/>
<organism evidence="2 3">
    <name type="scientific">Azohydromonas lata</name>
    <dbReference type="NCBI Taxonomy" id="45677"/>
    <lineage>
        <taxon>Bacteria</taxon>
        <taxon>Pseudomonadati</taxon>
        <taxon>Pseudomonadota</taxon>
        <taxon>Betaproteobacteria</taxon>
        <taxon>Burkholderiales</taxon>
        <taxon>Sphaerotilaceae</taxon>
        <taxon>Azohydromonas</taxon>
    </lineage>
</organism>
<gene>
    <name evidence="2" type="ORF">SM757_00325</name>
</gene>
<evidence type="ECO:0000256" key="1">
    <source>
        <dbReference type="SAM" id="SignalP"/>
    </source>
</evidence>
<accession>A0ABU5I7D4</accession>
<evidence type="ECO:0000313" key="3">
    <source>
        <dbReference type="Proteomes" id="UP001293718"/>
    </source>
</evidence>
<name>A0ABU5I7D4_9BURK</name>
<keyword evidence="1" id="KW-0732">Signal</keyword>
<geneLocation type="plasmid" evidence="2">
    <name>unnamed</name>
</geneLocation>
<dbReference type="EMBL" id="JAXOJX010000001">
    <property type="protein sequence ID" value="MDZ5455006.1"/>
    <property type="molecule type" value="Genomic_DNA"/>
</dbReference>
<evidence type="ECO:0000313" key="2">
    <source>
        <dbReference type="EMBL" id="MDZ5455006.1"/>
    </source>
</evidence>
<reference evidence="2 3" key="1">
    <citation type="submission" date="2023-11" db="EMBL/GenBank/DDBJ databases">
        <title>Draft genome of Azohydromonas lata strain H1 (DSM1123), a polyhydroxyalkanoate producer.</title>
        <authorList>
            <person name="Traversa D."/>
            <person name="D'Addabbo P."/>
            <person name="Pazzani C."/>
            <person name="Manzari C."/>
            <person name="Chiara M."/>
            <person name="Scrascia M."/>
        </authorList>
    </citation>
    <scope>NUCLEOTIDE SEQUENCE [LARGE SCALE GENOMIC DNA]</scope>
    <source>
        <strain evidence="2 3">H1</strain>
        <plasmid evidence="2">unnamed</plasmid>
    </source>
</reference>
<feature type="chain" id="PRO_5046944752" description="DUF4136 domain-containing protein" evidence="1">
    <location>
        <begin position="22"/>
        <end position="273"/>
    </location>
</feature>
<protein>
    <recommendedName>
        <fullName evidence="4">DUF4136 domain-containing protein</fullName>
    </recommendedName>
</protein>
<dbReference type="Proteomes" id="UP001293718">
    <property type="component" value="Unassembled WGS sequence"/>
</dbReference>
<evidence type="ECO:0008006" key="4">
    <source>
        <dbReference type="Google" id="ProtNLM"/>
    </source>
</evidence>
<keyword evidence="3" id="KW-1185">Reference proteome</keyword>
<dbReference type="RefSeq" id="WP_322464106.1">
    <property type="nucleotide sequence ID" value="NZ_JAXOJX010000001.1"/>
</dbReference>
<sequence length="273" mass="28389">MLRTSHLTAALTLALAAGVQASPGAGAEPVPAPTQSTSTPAAADIQVFIEGSEAARAALAAHPDRPLVLKARRVFGSGMPSEEAFARVDATLAELARKQGLQVADAGAAPANAITVELDSGFYVYTSNFNARRVLLAEISAAAQQPGGQQTDGRADNRGVDVLRVVAGAVGIMNGWISPTFGSFMMGSGVTPALFGSGKAPTRLFVAGKDRYERGEQETGSFVTVALDGQRHRFAVRTVLQGDKPPFAVDPLVGRNLEVVMAVLDTRAKLPQP</sequence>